<evidence type="ECO:0000313" key="3">
    <source>
        <dbReference type="Proteomes" id="UP000298347"/>
    </source>
</evidence>
<accession>A0A4Z0GGA2</accession>
<proteinExistence type="predicted"/>
<dbReference type="InterPro" id="IPR014284">
    <property type="entry name" value="RNA_pol_sigma-70_dom"/>
</dbReference>
<dbReference type="OrthoDB" id="2083683at2"/>
<dbReference type="Gene3D" id="1.10.10.10">
    <property type="entry name" value="Winged helix-like DNA-binding domain superfamily/Winged helix DNA-binding domain"/>
    <property type="match status" value="1"/>
</dbReference>
<dbReference type="GO" id="GO:0006352">
    <property type="term" value="P:DNA-templated transcription initiation"/>
    <property type="evidence" value="ECO:0007669"/>
    <property type="project" value="InterPro"/>
</dbReference>
<dbReference type="RefSeq" id="WP_135350160.1">
    <property type="nucleotide sequence ID" value="NZ_SRJD01000048.1"/>
</dbReference>
<dbReference type="InterPro" id="IPR013324">
    <property type="entry name" value="RNA_pol_sigma_r3/r4-like"/>
</dbReference>
<evidence type="ECO:0000313" key="2">
    <source>
        <dbReference type="EMBL" id="TGA95535.1"/>
    </source>
</evidence>
<dbReference type="GO" id="GO:0003677">
    <property type="term" value="F:DNA binding"/>
    <property type="evidence" value="ECO:0007669"/>
    <property type="project" value="InterPro"/>
</dbReference>
<dbReference type="SUPFAM" id="SSF88659">
    <property type="entry name" value="Sigma3 and sigma4 domains of RNA polymerase sigma factors"/>
    <property type="match status" value="1"/>
</dbReference>
<protein>
    <submittedName>
        <fullName evidence="2">Sigma-70 family RNA polymerase sigma factor</fullName>
    </submittedName>
</protein>
<dbReference type="AlphaFoldDB" id="A0A4Z0GGA2"/>
<comment type="caution">
    <text evidence="2">The sequence shown here is derived from an EMBL/GenBank/DDBJ whole genome shotgun (WGS) entry which is preliminary data.</text>
</comment>
<dbReference type="Pfam" id="PF08281">
    <property type="entry name" value="Sigma70_r4_2"/>
    <property type="match status" value="1"/>
</dbReference>
<dbReference type="InterPro" id="IPR036388">
    <property type="entry name" value="WH-like_DNA-bd_sf"/>
</dbReference>
<name>A0A4Z0GGA2_9BACL</name>
<dbReference type="EMBL" id="SRJD01000048">
    <property type="protein sequence ID" value="TGA95535.1"/>
    <property type="molecule type" value="Genomic_DNA"/>
</dbReference>
<feature type="domain" description="RNA polymerase sigma factor 70 region 4 type 2" evidence="1">
    <location>
        <begin position="105"/>
        <end position="147"/>
    </location>
</feature>
<reference evidence="2 3" key="1">
    <citation type="journal article" date="2015" name="Int. J. Syst. Evol. Microbiol.">
        <title>Sporolactobacillus shoreae sp. nov. and Sporolactobacillus spathodeae sp. nov., two spore-forming lactic acid bacteria isolated from tree barks in Thailand.</title>
        <authorList>
            <person name="Thamacharoensuk T."/>
            <person name="Kitahara M."/>
            <person name="Ohkuma M."/>
            <person name="Thongchul N."/>
            <person name="Tanasupawat S."/>
        </authorList>
    </citation>
    <scope>NUCLEOTIDE SEQUENCE [LARGE SCALE GENOMIC DNA]</scope>
    <source>
        <strain evidence="2 3">BK92</strain>
    </source>
</reference>
<dbReference type="InterPro" id="IPR013249">
    <property type="entry name" value="RNA_pol_sigma70_r4_t2"/>
</dbReference>
<dbReference type="CDD" id="cd06171">
    <property type="entry name" value="Sigma70_r4"/>
    <property type="match status" value="1"/>
</dbReference>
<keyword evidence="3" id="KW-1185">Reference proteome</keyword>
<sequence length="170" mass="19611">MTIEKLNGPWVGQLIDEYETTMTELRNYHGKVNQADKVEREAVNRLISNLSYSLSWMRSGKEPGNRKDWGSRSSYQMTTFEPDMDLYPCLDLLPDPEPLDAEDKQRIVDALMTLSIRERQVFILAEGYGLSQRQIAAELNLSRRRVQDCIKSSKEKFKNASTSRPSANYK</sequence>
<evidence type="ECO:0000259" key="1">
    <source>
        <dbReference type="Pfam" id="PF08281"/>
    </source>
</evidence>
<dbReference type="NCBIfam" id="TIGR02937">
    <property type="entry name" value="sigma70-ECF"/>
    <property type="match status" value="1"/>
</dbReference>
<dbReference type="Proteomes" id="UP000298347">
    <property type="component" value="Unassembled WGS sequence"/>
</dbReference>
<organism evidence="2 3">
    <name type="scientific">Sporolactobacillus shoreae</name>
    <dbReference type="NCBI Taxonomy" id="1465501"/>
    <lineage>
        <taxon>Bacteria</taxon>
        <taxon>Bacillati</taxon>
        <taxon>Bacillota</taxon>
        <taxon>Bacilli</taxon>
        <taxon>Bacillales</taxon>
        <taxon>Sporolactobacillaceae</taxon>
        <taxon>Sporolactobacillus</taxon>
    </lineage>
</organism>
<dbReference type="GO" id="GO:0016987">
    <property type="term" value="F:sigma factor activity"/>
    <property type="evidence" value="ECO:0007669"/>
    <property type="project" value="InterPro"/>
</dbReference>
<gene>
    <name evidence="2" type="ORF">E4665_17895</name>
</gene>